<dbReference type="GO" id="GO:0000209">
    <property type="term" value="P:protein polyubiquitination"/>
    <property type="evidence" value="ECO:0007669"/>
    <property type="project" value="TreeGrafter"/>
</dbReference>
<name>A0A8J6BBI4_ELECQ</name>
<sequence length="134" mass="15768">YIVFEGEEGQDAGGLLREWYMIISREMFNPMYALFRTSPGDRVTYTINPSSHCNPNHLSYFKFVGRIVAKAVYDNRLLECYFTRSFYKHILGKSVRYTDMESEDYHFYQGLVYLLENDVSTLGYDLTFSTEVNE</sequence>
<dbReference type="EMBL" id="WNTK01060450">
    <property type="protein sequence ID" value="KAG9460535.1"/>
    <property type="molecule type" value="Genomic_DNA"/>
</dbReference>
<dbReference type="InterPro" id="IPR050409">
    <property type="entry name" value="E3_ubiq-protein_ligase"/>
</dbReference>
<feature type="non-terminal residue" evidence="8">
    <location>
        <position position="134"/>
    </location>
</feature>
<dbReference type="SUPFAM" id="SSF56204">
    <property type="entry name" value="Hect, E3 ligase catalytic domain"/>
    <property type="match status" value="1"/>
</dbReference>
<keyword evidence="5 6" id="KW-0833">Ubl conjugation pathway</keyword>
<dbReference type="GO" id="GO:0061025">
    <property type="term" value="P:membrane fusion"/>
    <property type="evidence" value="ECO:0007669"/>
    <property type="project" value="TreeGrafter"/>
</dbReference>
<organism evidence="8 9">
    <name type="scientific">Eleutherodactylus coqui</name>
    <name type="common">Puerto Rican coqui</name>
    <dbReference type="NCBI Taxonomy" id="57060"/>
    <lineage>
        <taxon>Eukaryota</taxon>
        <taxon>Metazoa</taxon>
        <taxon>Chordata</taxon>
        <taxon>Craniata</taxon>
        <taxon>Vertebrata</taxon>
        <taxon>Euteleostomi</taxon>
        <taxon>Amphibia</taxon>
        <taxon>Batrachia</taxon>
        <taxon>Anura</taxon>
        <taxon>Neobatrachia</taxon>
        <taxon>Hyloidea</taxon>
        <taxon>Eleutherodactylidae</taxon>
        <taxon>Eleutherodactylinae</taxon>
        <taxon>Eleutherodactylus</taxon>
        <taxon>Eleutherodactylus</taxon>
    </lineage>
</organism>
<evidence type="ECO:0000313" key="8">
    <source>
        <dbReference type="EMBL" id="KAG9460535.1"/>
    </source>
</evidence>
<dbReference type="GO" id="GO:0006511">
    <property type="term" value="P:ubiquitin-dependent protein catabolic process"/>
    <property type="evidence" value="ECO:0007669"/>
    <property type="project" value="TreeGrafter"/>
</dbReference>
<dbReference type="OrthoDB" id="423283at2759"/>
<dbReference type="GO" id="GO:0061630">
    <property type="term" value="F:ubiquitin protein ligase activity"/>
    <property type="evidence" value="ECO:0007669"/>
    <property type="project" value="UniProtKB-EC"/>
</dbReference>
<dbReference type="GO" id="GO:0007030">
    <property type="term" value="P:Golgi organization"/>
    <property type="evidence" value="ECO:0007669"/>
    <property type="project" value="TreeGrafter"/>
</dbReference>
<comment type="caution">
    <text evidence="6">Lacks conserved residue(s) required for the propagation of feature annotation.</text>
</comment>
<dbReference type="Gene3D" id="3.30.2160.10">
    <property type="entry name" value="Hect, E3 ligase catalytic domain"/>
    <property type="match status" value="1"/>
</dbReference>
<accession>A0A8J6BBI4</accession>
<dbReference type="SMART" id="SM00119">
    <property type="entry name" value="HECTc"/>
    <property type="match status" value="1"/>
</dbReference>
<dbReference type="PANTHER" id="PTHR11254">
    <property type="entry name" value="HECT DOMAIN UBIQUITIN-PROTEIN LIGASE"/>
    <property type="match status" value="1"/>
</dbReference>
<dbReference type="FunFam" id="3.90.1750.10:FF:000079">
    <property type="entry name" value="E3 ubiquitin-protein ligase"/>
    <property type="match status" value="1"/>
</dbReference>
<evidence type="ECO:0000256" key="4">
    <source>
        <dbReference type="ARBA" id="ARBA00022679"/>
    </source>
</evidence>
<evidence type="ECO:0000256" key="1">
    <source>
        <dbReference type="ARBA" id="ARBA00000885"/>
    </source>
</evidence>
<dbReference type="GO" id="GO:0000139">
    <property type="term" value="C:Golgi membrane"/>
    <property type="evidence" value="ECO:0007669"/>
    <property type="project" value="TreeGrafter"/>
</dbReference>
<dbReference type="Gene3D" id="3.90.1750.10">
    <property type="entry name" value="Hect, E3 ligase catalytic domains"/>
    <property type="match status" value="1"/>
</dbReference>
<dbReference type="AlphaFoldDB" id="A0A8J6BBI4"/>
<feature type="domain" description="HECT" evidence="7">
    <location>
        <begin position="1"/>
        <end position="134"/>
    </location>
</feature>
<keyword evidence="4" id="KW-0808">Transferase</keyword>
<comment type="catalytic activity">
    <reaction evidence="1">
        <text>S-ubiquitinyl-[E2 ubiquitin-conjugating enzyme]-L-cysteine + [acceptor protein]-L-lysine = [E2 ubiquitin-conjugating enzyme]-L-cysteine + N(6)-ubiquitinyl-[acceptor protein]-L-lysine.</text>
        <dbReference type="EC" id="2.3.2.26"/>
    </reaction>
</comment>
<dbReference type="InterPro" id="IPR035983">
    <property type="entry name" value="Hect_E3_ubiquitin_ligase"/>
</dbReference>
<proteinExistence type="predicted"/>
<keyword evidence="9" id="KW-1185">Reference proteome</keyword>
<dbReference type="PROSITE" id="PS50237">
    <property type="entry name" value="HECT"/>
    <property type="match status" value="1"/>
</dbReference>
<protein>
    <recommendedName>
        <fullName evidence="3">HECT-type E3 ubiquitin transferase</fullName>
        <ecNumber evidence="3">2.3.2.26</ecNumber>
    </recommendedName>
</protein>
<dbReference type="EC" id="2.3.2.26" evidence="3"/>
<reference evidence="8" key="1">
    <citation type="thesis" date="2020" institute="ProQuest LLC" country="789 East Eisenhower Parkway, Ann Arbor, MI, USA">
        <title>Comparative Genomics and Chromosome Evolution.</title>
        <authorList>
            <person name="Mudd A.B."/>
        </authorList>
    </citation>
    <scope>NUCLEOTIDE SEQUENCE</scope>
    <source>
        <strain evidence="8">HN-11 Male</strain>
        <tissue evidence="8">Kidney and liver</tissue>
    </source>
</reference>
<dbReference type="GO" id="GO:0006284">
    <property type="term" value="P:base-excision repair"/>
    <property type="evidence" value="ECO:0007669"/>
    <property type="project" value="TreeGrafter"/>
</dbReference>
<gene>
    <name evidence="8" type="ORF">GDO78_021181</name>
</gene>
<evidence type="ECO:0000256" key="6">
    <source>
        <dbReference type="PROSITE-ProRule" id="PRU00104"/>
    </source>
</evidence>
<dbReference type="InterPro" id="IPR000569">
    <property type="entry name" value="HECT_dom"/>
</dbReference>
<evidence type="ECO:0000313" key="9">
    <source>
        <dbReference type="Proteomes" id="UP000770717"/>
    </source>
</evidence>
<dbReference type="GO" id="GO:0005634">
    <property type="term" value="C:nucleus"/>
    <property type="evidence" value="ECO:0007669"/>
    <property type="project" value="TreeGrafter"/>
</dbReference>
<evidence type="ECO:0000259" key="7">
    <source>
        <dbReference type="PROSITE" id="PS50237"/>
    </source>
</evidence>
<comment type="pathway">
    <text evidence="2">Protein modification; protein ubiquitination.</text>
</comment>
<evidence type="ECO:0000256" key="2">
    <source>
        <dbReference type="ARBA" id="ARBA00004906"/>
    </source>
</evidence>
<dbReference type="PANTHER" id="PTHR11254:SF67">
    <property type="entry name" value="E3 UBIQUITIN-PROTEIN LIGASE HUWE1"/>
    <property type="match status" value="1"/>
</dbReference>
<evidence type="ECO:0000256" key="3">
    <source>
        <dbReference type="ARBA" id="ARBA00012485"/>
    </source>
</evidence>
<dbReference type="Pfam" id="PF00632">
    <property type="entry name" value="HECT"/>
    <property type="match status" value="1"/>
</dbReference>
<comment type="caution">
    <text evidence="8">The sequence shown here is derived from an EMBL/GenBank/DDBJ whole genome shotgun (WGS) entry which is preliminary data.</text>
</comment>
<dbReference type="Proteomes" id="UP000770717">
    <property type="component" value="Unassembled WGS sequence"/>
</dbReference>
<evidence type="ECO:0000256" key="5">
    <source>
        <dbReference type="ARBA" id="ARBA00022786"/>
    </source>
</evidence>